<comment type="caution">
    <text evidence="1">The sequence shown here is derived from an EMBL/GenBank/DDBJ whole genome shotgun (WGS) entry which is preliminary data.</text>
</comment>
<evidence type="ECO:0000313" key="2">
    <source>
        <dbReference type="Proteomes" id="UP000886998"/>
    </source>
</evidence>
<proteinExistence type="predicted"/>
<organism evidence="1 2">
    <name type="scientific">Trichonephila inaurata madagascariensis</name>
    <dbReference type="NCBI Taxonomy" id="2747483"/>
    <lineage>
        <taxon>Eukaryota</taxon>
        <taxon>Metazoa</taxon>
        <taxon>Ecdysozoa</taxon>
        <taxon>Arthropoda</taxon>
        <taxon>Chelicerata</taxon>
        <taxon>Arachnida</taxon>
        <taxon>Araneae</taxon>
        <taxon>Araneomorphae</taxon>
        <taxon>Entelegynae</taxon>
        <taxon>Araneoidea</taxon>
        <taxon>Nephilidae</taxon>
        <taxon>Trichonephila</taxon>
        <taxon>Trichonephila inaurata</taxon>
    </lineage>
</organism>
<dbReference type="EMBL" id="BMAV01001122">
    <property type="protein sequence ID" value="GFY38945.1"/>
    <property type="molecule type" value="Genomic_DNA"/>
</dbReference>
<protein>
    <submittedName>
        <fullName evidence="1">Uncharacterized protein</fullName>
    </submittedName>
</protein>
<feature type="non-terminal residue" evidence="1">
    <location>
        <position position="1"/>
    </location>
</feature>
<sequence length="167" mass="18539">RYSAGPAASASAAFFKDQVRDVKVFDVTGIDLACPLFFQNGDKISTGNLNRSLVTLTDYNLDTALDQISNMELEPQSPYSTSSTETAPLPYEELTSMKMCIRKLQIICSEKGKTVAPLRLDHGQNEADSLYQLAWNEFQDIQSTLQQAVSDFDSPLYQPRLLTSSLD</sequence>
<name>A0A8X6WPR4_9ARAC</name>
<keyword evidence="2" id="KW-1185">Reference proteome</keyword>
<reference evidence="1" key="1">
    <citation type="submission" date="2020-08" db="EMBL/GenBank/DDBJ databases">
        <title>Multicomponent nature underlies the extraordinary mechanical properties of spider dragline silk.</title>
        <authorList>
            <person name="Kono N."/>
            <person name="Nakamura H."/>
            <person name="Mori M."/>
            <person name="Yoshida Y."/>
            <person name="Ohtoshi R."/>
            <person name="Malay A.D."/>
            <person name="Moran D.A.P."/>
            <person name="Tomita M."/>
            <person name="Numata K."/>
            <person name="Arakawa K."/>
        </authorList>
    </citation>
    <scope>NUCLEOTIDE SEQUENCE</scope>
</reference>
<accession>A0A8X6WPR4</accession>
<evidence type="ECO:0000313" key="1">
    <source>
        <dbReference type="EMBL" id="GFY38945.1"/>
    </source>
</evidence>
<dbReference type="Proteomes" id="UP000886998">
    <property type="component" value="Unassembled WGS sequence"/>
</dbReference>
<dbReference type="AlphaFoldDB" id="A0A8X6WPR4"/>
<gene>
    <name evidence="1" type="ORF">TNIN_225001</name>
</gene>